<name>A0AAD8YJ30_9STRA</name>
<evidence type="ECO:0000313" key="1">
    <source>
        <dbReference type="EMBL" id="KAK1746116.1"/>
    </source>
</evidence>
<keyword evidence="2" id="KW-1185">Reference proteome</keyword>
<comment type="caution">
    <text evidence="1">The sequence shown here is derived from an EMBL/GenBank/DDBJ whole genome shotgun (WGS) entry which is preliminary data.</text>
</comment>
<protein>
    <submittedName>
        <fullName evidence="1">Uncharacterized protein</fullName>
    </submittedName>
</protein>
<dbReference type="AlphaFoldDB" id="A0AAD8YJ30"/>
<proteinExistence type="predicted"/>
<evidence type="ECO:0000313" key="2">
    <source>
        <dbReference type="Proteomes" id="UP001224775"/>
    </source>
</evidence>
<organism evidence="1 2">
    <name type="scientific">Skeletonema marinoi</name>
    <dbReference type="NCBI Taxonomy" id="267567"/>
    <lineage>
        <taxon>Eukaryota</taxon>
        <taxon>Sar</taxon>
        <taxon>Stramenopiles</taxon>
        <taxon>Ochrophyta</taxon>
        <taxon>Bacillariophyta</taxon>
        <taxon>Coscinodiscophyceae</taxon>
        <taxon>Thalassiosirophycidae</taxon>
        <taxon>Thalassiosirales</taxon>
        <taxon>Skeletonemataceae</taxon>
        <taxon>Skeletonema</taxon>
        <taxon>Skeletonema marinoi-dohrnii complex</taxon>
    </lineage>
</organism>
<accession>A0AAD8YJ30</accession>
<reference evidence="1" key="1">
    <citation type="submission" date="2023-06" db="EMBL/GenBank/DDBJ databases">
        <title>Survivors Of The Sea: Transcriptome response of Skeletonema marinoi to long-term dormancy.</title>
        <authorList>
            <person name="Pinder M.I.M."/>
            <person name="Kourtchenko O."/>
            <person name="Robertson E.K."/>
            <person name="Larsson T."/>
            <person name="Maumus F."/>
            <person name="Osuna-Cruz C.M."/>
            <person name="Vancaester E."/>
            <person name="Stenow R."/>
            <person name="Vandepoele K."/>
            <person name="Ploug H."/>
            <person name="Bruchert V."/>
            <person name="Godhe A."/>
            <person name="Topel M."/>
        </authorList>
    </citation>
    <scope>NUCLEOTIDE SEQUENCE</scope>
    <source>
        <strain evidence="1">R05AC</strain>
    </source>
</reference>
<dbReference type="Proteomes" id="UP001224775">
    <property type="component" value="Unassembled WGS sequence"/>
</dbReference>
<sequence>MAYIPSPNCFARPTHVLAGLASDYSLRMNTYDFPPPGNSPVENPVTLTSAGLNHNIFSRDLGFSRQKVAAMQYFDGLLYLLFDNAMLIRAFDSDGNMIQETKLPVAVEGFEKQWEGMELQRKDGDLILHLALDSPPQVWSLKLESVQGGAGWKLPPCAT</sequence>
<gene>
    <name evidence="1" type="ORF">QTG54_002723</name>
</gene>
<dbReference type="EMBL" id="JATAAI010000004">
    <property type="protein sequence ID" value="KAK1746116.1"/>
    <property type="molecule type" value="Genomic_DNA"/>
</dbReference>